<protein>
    <submittedName>
        <fullName evidence="1">Uncharacterized protein</fullName>
    </submittedName>
</protein>
<dbReference type="EMBL" id="JAEPRD010000009">
    <property type="protein sequence ID" value="KAG2211222.1"/>
    <property type="molecule type" value="Genomic_DNA"/>
</dbReference>
<accession>A0A8H7VA65</accession>
<evidence type="ECO:0000313" key="2">
    <source>
        <dbReference type="Proteomes" id="UP000603453"/>
    </source>
</evidence>
<sequence length="80" mass="9080">MNSQNTRRNSFSSFVKNLILLVSPSQHQANDEDELSLERTTTSESSPFQDMYFSFPAFEETYEDSNCAHSTFISPSSIVC</sequence>
<reference evidence="1" key="1">
    <citation type="submission" date="2020-12" db="EMBL/GenBank/DDBJ databases">
        <title>Metabolic potential, ecology and presence of endohyphal bacteria is reflected in genomic diversity of Mucoromycotina.</title>
        <authorList>
            <person name="Muszewska A."/>
            <person name="Okrasinska A."/>
            <person name="Steczkiewicz K."/>
            <person name="Drgas O."/>
            <person name="Orlowska M."/>
            <person name="Perlinska-Lenart U."/>
            <person name="Aleksandrzak-Piekarczyk T."/>
            <person name="Szatraj K."/>
            <person name="Zielenkiewicz U."/>
            <person name="Pilsyk S."/>
            <person name="Malc E."/>
            <person name="Mieczkowski P."/>
            <person name="Kruszewska J.S."/>
            <person name="Biernat P."/>
            <person name="Pawlowska J."/>
        </authorList>
    </citation>
    <scope>NUCLEOTIDE SEQUENCE</scope>
    <source>
        <strain evidence="1">WA0000017839</strain>
    </source>
</reference>
<evidence type="ECO:0000313" key="1">
    <source>
        <dbReference type="EMBL" id="KAG2211222.1"/>
    </source>
</evidence>
<dbReference type="OrthoDB" id="2280028at2759"/>
<keyword evidence="2" id="KW-1185">Reference proteome</keyword>
<gene>
    <name evidence="1" type="ORF">INT47_006342</name>
</gene>
<dbReference type="AlphaFoldDB" id="A0A8H7VA65"/>
<organism evidence="1 2">
    <name type="scientific">Mucor saturninus</name>
    <dbReference type="NCBI Taxonomy" id="64648"/>
    <lineage>
        <taxon>Eukaryota</taxon>
        <taxon>Fungi</taxon>
        <taxon>Fungi incertae sedis</taxon>
        <taxon>Mucoromycota</taxon>
        <taxon>Mucoromycotina</taxon>
        <taxon>Mucoromycetes</taxon>
        <taxon>Mucorales</taxon>
        <taxon>Mucorineae</taxon>
        <taxon>Mucoraceae</taxon>
        <taxon>Mucor</taxon>
    </lineage>
</organism>
<comment type="caution">
    <text evidence="1">The sequence shown here is derived from an EMBL/GenBank/DDBJ whole genome shotgun (WGS) entry which is preliminary data.</text>
</comment>
<name>A0A8H7VA65_9FUNG</name>
<proteinExistence type="predicted"/>
<dbReference type="Proteomes" id="UP000603453">
    <property type="component" value="Unassembled WGS sequence"/>
</dbReference>